<evidence type="ECO:0008006" key="3">
    <source>
        <dbReference type="Google" id="ProtNLM"/>
    </source>
</evidence>
<accession>A0A5A7ZL18</accession>
<organism evidence="1 2">
    <name type="scientific">Streptococcus sanguinis</name>
    <dbReference type="NCBI Taxonomy" id="1305"/>
    <lineage>
        <taxon>Bacteria</taxon>
        <taxon>Bacillati</taxon>
        <taxon>Bacillota</taxon>
        <taxon>Bacilli</taxon>
        <taxon>Lactobacillales</taxon>
        <taxon>Streptococcaceae</taxon>
        <taxon>Streptococcus</taxon>
    </lineage>
</organism>
<dbReference type="Proteomes" id="UP000324105">
    <property type="component" value="Unassembled WGS sequence"/>
</dbReference>
<comment type="caution">
    <text evidence="1">The sequence shown here is derived from an EMBL/GenBank/DDBJ whole genome shotgun (WGS) entry which is preliminary data.</text>
</comment>
<evidence type="ECO:0000313" key="1">
    <source>
        <dbReference type="EMBL" id="KAA0116612.1"/>
    </source>
</evidence>
<sequence>MITTDKFPKFPEPSIPLIFDIELEKLEGKVDHESLDKNLKEEKMPRKIQIYTTFPHITNKTISFKWSVSSRNDWEACKKNLENLEAEYFFVPYKNDNQEVSTPTYTLTKIIKVIVQRCEEGV</sequence>
<protein>
    <recommendedName>
        <fullName evidence="3">Phage protein</fullName>
    </recommendedName>
</protein>
<dbReference type="EMBL" id="VIBR01000003">
    <property type="protein sequence ID" value="KAA0116612.1"/>
    <property type="molecule type" value="Genomic_DNA"/>
</dbReference>
<reference evidence="1 2" key="1">
    <citation type="submission" date="2019-06" db="EMBL/GenBank/DDBJ databases">
        <title>Genome sequence and analysis of a MDR-Streptococcus sanguis isolated from throat swab of children with scarlet fever from Hangzhou,China.</title>
        <authorList>
            <person name="Huang Y."/>
            <person name="Xie L."/>
            <person name="Liu W."/>
        </authorList>
    </citation>
    <scope>NUCLEOTIDE SEQUENCE [LARGE SCALE GENOMIC DNA]</scope>
    <source>
        <strain evidence="1 2">S28</strain>
    </source>
</reference>
<proteinExistence type="predicted"/>
<evidence type="ECO:0000313" key="2">
    <source>
        <dbReference type="Proteomes" id="UP000324105"/>
    </source>
</evidence>
<gene>
    <name evidence="1" type="ORF">FKX92_08550</name>
</gene>
<dbReference type="AlphaFoldDB" id="A0A5A7ZL18"/>
<name>A0A5A7ZL18_STRSA</name>
<dbReference type="RefSeq" id="WP_149566081.1">
    <property type="nucleotide sequence ID" value="NZ_VIBR01000003.1"/>
</dbReference>